<feature type="domain" description="TonB-dependent receptor-like beta-barrel" evidence="14">
    <location>
        <begin position="269"/>
        <end position="725"/>
    </location>
</feature>
<comment type="caution">
    <text evidence="16">The sequence shown here is derived from an EMBL/GenBank/DDBJ whole genome shotgun (WGS) entry which is preliminary data.</text>
</comment>
<dbReference type="InterPro" id="IPR012910">
    <property type="entry name" value="Plug_dom"/>
</dbReference>
<keyword evidence="10 11" id="KW-0998">Cell outer membrane</keyword>
<evidence type="ECO:0000256" key="10">
    <source>
        <dbReference type="ARBA" id="ARBA00023237"/>
    </source>
</evidence>
<feature type="chain" id="PRO_5030786794" evidence="13">
    <location>
        <begin position="36"/>
        <end position="760"/>
    </location>
</feature>
<evidence type="ECO:0000256" key="3">
    <source>
        <dbReference type="ARBA" id="ARBA00022452"/>
    </source>
</evidence>
<evidence type="ECO:0000259" key="15">
    <source>
        <dbReference type="Pfam" id="PF07715"/>
    </source>
</evidence>
<evidence type="ECO:0000259" key="14">
    <source>
        <dbReference type="Pfam" id="PF00593"/>
    </source>
</evidence>
<evidence type="ECO:0000256" key="8">
    <source>
        <dbReference type="ARBA" id="ARBA00023077"/>
    </source>
</evidence>
<dbReference type="GO" id="GO:0009279">
    <property type="term" value="C:cell outer membrane"/>
    <property type="evidence" value="ECO:0007669"/>
    <property type="project" value="UniProtKB-SubCell"/>
</dbReference>
<dbReference type="SUPFAM" id="SSF56935">
    <property type="entry name" value="Porins"/>
    <property type="match status" value="1"/>
</dbReference>
<protein>
    <submittedName>
        <fullName evidence="16">TonB-dependent receptor</fullName>
    </submittedName>
</protein>
<evidence type="ECO:0000256" key="11">
    <source>
        <dbReference type="PROSITE-ProRule" id="PRU01360"/>
    </source>
</evidence>
<sequence>MPTQRINHPLLALGRRPLLLASAPLLSLLTTDVFAEQGETKPTTALAPVTVTAQRQEESAQDIGIALTALSGQDLQDKGVTGVNQLQNYVPNLDIAPQYGSGNPLFRIRGVGLKDYGSNNTSTVGVYLDQVALPYPIQTQGQLFDLERVEVLRGPQGTLYGRNSTAGAINFITNKPTRELHGGLTGNYGSYHASNLEGFISGPFSDTLRGRLAFITEQGGAWQDNRVTGQSLGDKDTTSLRGQLDWDASDNINFNLSVHGGQDKSDSRGSYLYQGLKPNATYGSRYAPIAPENNGKHTGWGLTPGFAGLTGLSVKDKPHRDNDSTGLALTGTFDLDDHLTVTSITSSDRFRRREYIDWDASEIPQSDEFFDSQIEVFSQELRLASHDNERFNWQTGLYFAKDRLDEAFYSDFSANLGYGTFTSYQQRSRTYGAFAQGDYRLTEDLKLIVGLRQEKETRELNDFSTRRILVSNGDYSLGPSTFPAADSDLDSHSTSWKLGLEYQLTPSTLLYSTVSRGIKSGGFTAYNSTYVEQIAPVKPEKLLAYEVGFKSDLSNTLRLNAAAFYYDYRDQQYQSQVWISPQVGNVGRLVNVPKSKIYGYELELQWEPLAGLTIGQYFGTKKGKYIDYQGLNSSATRAVNFAYPVYTDFSGSSLTNFPETSYGGQVEYVWEVPGFILSAQSDYSYHDSIAGSNGTTTEAYWLANARLGLKPVNGNWSVALWARNLFDKQYDLYHGSFLSNAQMATPGDPRTVGIQAGYSF</sequence>
<gene>
    <name evidence="16" type="ORF">H4C47_10930</name>
</gene>
<evidence type="ECO:0000256" key="7">
    <source>
        <dbReference type="ARBA" id="ARBA00023065"/>
    </source>
</evidence>
<evidence type="ECO:0000256" key="6">
    <source>
        <dbReference type="ARBA" id="ARBA00023004"/>
    </source>
</evidence>
<dbReference type="PROSITE" id="PS52016">
    <property type="entry name" value="TONB_DEPENDENT_REC_3"/>
    <property type="match status" value="1"/>
</dbReference>
<keyword evidence="6" id="KW-0408">Iron</keyword>
<evidence type="ECO:0000256" key="9">
    <source>
        <dbReference type="ARBA" id="ARBA00023136"/>
    </source>
</evidence>
<evidence type="ECO:0000256" key="13">
    <source>
        <dbReference type="SAM" id="SignalP"/>
    </source>
</evidence>
<dbReference type="PANTHER" id="PTHR32552">
    <property type="entry name" value="FERRICHROME IRON RECEPTOR-RELATED"/>
    <property type="match status" value="1"/>
</dbReference>
<dbReference type="CDD" id="cd01347">
    <property type="entry name" value="ligand_gated_channel"/>
    <property type="match status" value="1"/>
</dbReference>
<reference evidence="16 17" key="1">
    <citation type="submission" date="2020-07" db="EMBL/GenBank/DDBJ databases">
        <title>Diversity of carbapenemase encoding genes among Pseudomonas putida group clinical isolates in a tertiary Brazilian hospital.</title>
        <authorList>
            <person name="Alberto-Lei F."/>
            <person name="Nodari C.S."/>
            <person name="Streling A.P."/>
            <person name="Paulino J.T."/>
            <person name="Bessa-Neto F.O."/>
            <person name="Cayo R."/>
            <person name="Gales A.C."/>
        </authorList>
    </citation>
    <scope>NUCLEOTIDE SEQUENCE [LARGE SCALE GENOMIC DNA]</scope>
    <source>
        <strain evidence="16 17">12464</strain>
    </source>
</reference>
<dbReference type="EMBL" id="JACGDG010000008">
    <property type="protein sequence ID" value="MBA6116248.1"/>
    <property type="molecule type" value="Genomic_DNA"/>
</dbReference>
<accession>A0A7W2QIV7</accession>
<dbReference type="Pfam" id="PF00593">
    <property type="entry name" value="TonB_dep_Rec_b-barrel"/>
    <property type="match status" value="1"/>
</dbReference>
<evidence type="ECO:0000256" key="4">
    <source>
        <dbReference type="ARBA" id="ARBA00022496"/>
    </source>
</evidence>
<dbReference type="PANTHER" id="PTHR32552:SF81">
    <property type="entry name" value="TONB-DEPENDENT OUTER MEMBRANE RECEPTOR"/>
    <property type="match status" value="1"/>
</dbReference>
<evidence type="ECO:0000256" key="2">
    <source>
        <dbReference type="ARBA" id="ARBA00022448"/>
    </source>
</evidence>
<dbReference type="InterPro" id="IPR000531">
    <property type="entry name" value="Beta-barrel_TonB"/>
</dbReference>
<keyword evidence="4" id="KW-0410">Iron transport</keyword>
<keyword evidence="16" id="KW-0675">Receptor</keyword>
<feature type="signal peptide" evidence="13">
    <location>
        <begin position="1"/>
        <end position="35"/>
    </location>
</feature>
<dbReference type="AlphaFoldDB" id="A0A7W2QIV7"/>
<evidence type="ECO:0000256" key="5">
    <source>
        <dbReference type="ARBA" id="ARBA00022692"/>
    </source>
</evidence>
<dbReference type="RefSeq" id="WP_182387443.1">
    <property type="nucleotide sequence ID" value="NZ_CP060529.1"/>
</dbReference>
<name>A0A7W2QIV7_PSEPU</name>
<dbReference type="InterPro" id="IPR039426">
    <property type="entry name" value="TonB-dep_rcpt-like"/>
</dbReference>
<keyword evidence="5 11" id="KW-0812">Transmembrane</keyword>
<keyword evidence="2 11" id="KW-0813">Transport</keyword>
<feature type="domain" description="TonB-dependent receptor plug" evidence="15">
    <location>
        <begin position="60"/>
        <end position="168"/>
    </location>
</feature>
<evidence type="ECO:0000313" key="17">
    <source>
        <dbReference type="Proteomes" id="UP000553948"/>
    </source>
</evidence>
<dbReference type="GO" id="GO:0006826">
    <property type="term" value="P:iron ion transport"/>
    <property type="evidence" value="ECO:0007669"/>
    <property type="project" value="UniProtKB-KW"/>
</dbReference>
<keyword evidence="7" id="KW-0406">Ion transport</keyword>
<keyword evidence="9 11" id="KW-0472">Membrane</keyword>
<proteinExistence type="inferred from homology"/>
<keyword evidence="8 12" id="KW-0798">TonB box</keyword>
<evidence type="ECO:0000313" key="16">
    <source>
        <dbReference type="EMBL" id="MBA6116248.1"/>
    </source>
</evidence>
<dbReference type="InterPro" id="IPR036942">
    <property type="entry name" value="Beta-barrel_TonB_sf"/>
</dbReference>
<comment type="subcellular location">
    <subcellularLocation>
        <location evidence="1 11">Cell outer membrane</location>
        <topology evidence="1 11">Multi-pass membrane protein</topology>
    </subcellularLocation>
</comment>
<dbReference type="Pfam" id="PF07715">
    <property type="entry name" value="Plug"/>
    <property type="match status" value="1"/>
</dbReference>
<evidence type="ECO:0000256" key="12">
    <source>
        <dbReference type="RuleBase" id="RU003357"/>
    </source>
</evidence>
<dbReference type="Proteomes" id="UP000553948">
    <property type="component" value="Unassembled WGS sequence"/>
</dbReference>
<keyword evidence="13" id="KW-0732">Signal</keyword>
<comment type="similarity">
    <text evidence="11 12">Belongs to the TonB-dependent receptor family.</text>
</comment>
<dbReference type="Gene3D" id="2.40.170.20">
    <property type="entry name" value="TonB-dependent receptor, beta-barrel domain"/>
    <property type="match status" value="1"/>
</dbReference>
<keyword evidence="3 11" id="KW-1134">Transmembrane beta strand</keyword>
<evidence type="ECO:0000256" key="1">
    <source>
        <dbReference type="ARBA" id="ARBA00004571"/>
    </source>
</evidence>
<organism evidence="16 17">
    <name type="scientific">Pseudomonas putida</name>
    <name type="common">Arthrobacter siderocapsulatus</name>
    <dbReference type="NCBI Taxonomy" id="303"/>
    <lineage>
        <taxon>Bacteria</taxon>
        <taxon>Pseudomonadati</taxon>
        <taxon>Pseudomonadota</taxon>
        <taxon>Gammaproteobacteria</taxon>
        <taxon>Pseudomonadales</taxon>
        <taxon>Pseudomonadaceae</taxon>
        <taxon>Pseudomonas</taxon>
    </lineage>
</organism>